<protein>
    <submittedName>
        <fullName evidence="2">Uncharacterized protein</fullName>
    </submittedName>
</protein>
<keyword evidence="3" id="KW-1185">Reference proteome</keyword>
<proteinExistence type="predicted"/>
<evidence type="ECO:0000256" key="1">
    <source>
        <dbReference type="SAM" id="Phobius"/>
    </source>
</evidence>
<accession>A0ABR1DJM2</accession>
<keyword evidence="1" id="KW-1133">Transmembrane helix</keyword>
<sequence>MMRILFRDPKFILPVLPFFPKSCYAGSGMIDTDEITIVDDEGEDEIGMVEAAEDFDALANESAVYLIVALNIAVAGFLVKCLLWLIKYINSSSTTIMNWPCNKLSNNTIHSLREGSHQIQMEERHSSANGAVLHENQATAICSSPSAPVKEK</sequence>
<keyword evidence="1" id="KW-0812">Transmembrane</keyword>
<dbReference type="EMBL" id="JAVFWL010000004">
    <property type="protein sequence ID" value="KAK6750308.1"/>
    <property type="molecule type" value="Genomic_DNA"/>
</dbReference>
<gene>
    <name evidence="2" type="primary">Necator_chrIV.g15637</name>
    <name evidence="2" type="ORF">RB195_002342</name>
</gene>
<organism evidence="2 3">
    <name type="scientific">Necator americanus</name>
    <name type="common">Human hookworm</name>
    <dbReference type="NCBI Taxonomy" id="51031"/>
    <lineage>
        <taxon>Eukaryota</taxon>
        <taxon>Metazoa</taxon>
        <taxon>Ecdysozoa</taxon>
        <taxon>Nematoda</taxon>
        <taxon>Chromadorea</taxon>
        <taxon>Rhabditida</taxon>
        <taxon>Rhabditina</taxon>
        <taxon>Rhabditomorpha</taxon>
        <taxon>Strongyloidea</taxon>
        <taxon>Ancylostomatidae</taxon>
        <taxon>Bunostominae</taxon>
        <taxon>Necator</taxon>
    </lineage>
</organism>
<feature type="transmembrane region" description="Helical" evidence="1">
    <location>
        <begin position="63"/>
        <end position="86"/>
    </location>
</feature>
<name>A0ABR1DJM2_NECAM</name>
<keyword evidence="1" id="KW-0472">Membrane</keyword>
<dbReference type="Proteomes" id="UP001303046">
    <property type="component" value="Unassembled WGS sequence"/>
</dbReference>
<comment type="caution">
    <text evidence="2">The sequence shown here is derived from an EMBL/GenBank/DDBJ whole genome shotgun (WGS) entry which is preliminary data.</text>
</comment>
<evidence type="ECO:0000313" key="2">
    <source>
        <dbReference type="EMBL" id="KAK6750308.1"/>
    </source>
</evidence>
<reference evidence="2 3" key="1">
    <citation type="submission" date="2023-08" db="EMBL/GenBank/DDBJ databases">
        <title>A Necator americanus chromosomal reference genome.</title>
        <authorList>
            <person name="Ilik V."/>
            <person name="Petrzelkova K.J."/>
            <person name="Pardy F."/>
            <person name="Fuh T."/>
            <person name="Niatou-Singa F.S."/>
            <person name="Gouil Q."/>
            <person name="Baker L."/>
            <person name="Ritchie M.E."/>
            <person name="Jex A.R."/>
            <person name="Gazzola D."/>
            <person name="Li H."/>
            <person name="Toshio Fujiwara R."/>
            <person name="Zhan B."/>
            <person name="Aroian R.V."/>
            <person name="Pafco B."/>
            <person name="Schwarz E.M."/>
        </authorList>
    </citation>
    <scope>NUCLEOTIDE SEQUENCE [LARGE SCALE GENOMIC DNA]</scope>
    <source>
        <strain evidence="2 3">Aroian</strain>
        <tissue evidence="2">Whole animal</tissue>
    </source>
</reference>
<evidence type="ECO:0000313" key="3">
    <source>
        <dbReference type="Proteomes" id="UP001303046"/>
    </source>
</evidence>